<dbReference type="InterPro" id="IPR010323">
    <property type="entry name" value="DUF924"/>
</dbReference>
<reference evidence="1" key="1">
    <citation type="submission" date="2020-03" db="EMBL/GenBank/DDBJ databases">
        <title>Draft Genome Sequence of Cylindrodendrum hubeiense.</title>
        <authorList>
            <person name="Buettner E."/>
            <person name="Kellner H."/>
        </authorList>
    </citation>
    <scope>NUCLEOTIDE SEQUENCE</scope>
    <source>
        <strain evidence="1">IHI 201604</strain>
    </source>
</reference>
<gene>
    <name evidence="1" type="ORF">G7Z17_g2954</name>
</gene>
<keyword evidence="2" id="KW-1185">Reference proteome</keyword>
<name>A0A9P5HBR7_9HYPO</name>
<dbReference type="Pfam" id="PF06041">
    <property type="entry name" value="DUF924"/>
    <property type="match status" value="1"/>
</dbReference>
<evidence type="ECO:0000313" key="1">
    <source>
        <dbReference type="EMBL" id="KAF7554350.1"/>
    </source>
</evidence>
<sequence length="324" mass="36143">MAHHEELASLITPSLLTLIAEAQLPYSKTASLNFAEVVDYMSRSHFKDACEASTARAALIALSQLSPDGTVPPTSDLDLMSFLPPPASPDFPQQCYGLQLLLDQTSRVLFDGIGGRWQSAYFGPLARQLAGQWYALPTPQRPDSWARWSEGPGVSSFEHWVGIRITWSAPFLHAEDLESQKIGLELAEETRAAVEAYAGVRDPYRATRDALLKDDLAFLREMPKGPPMRDGQDGVESNITMSSWAFWWCMILDAHWPIIERFGRYPYRNAILGRDSTAEELKWLDDTGHIAVAPSEIAARVREDVEKGRWTALGRPFATPLTLL</sequence>
<dbReference type="OrthoDB" id="414698at2759"/>
<dbReference type="Gene3D" id="1.25.40.10">
    <property type="entry name" value="Tetratricopeptide repeat domain"/>
    <property type="match status" value="1"/>
</dbReference>
<accession>A0A9P5HBR7</accession>
<comment type="caution">
    <text evidence="1">The sequence shown here is derived from an EMBL/GenBank/DDBJ whole genome shotgun (WGS) entry which is preliminary data.</text>
</comment>
<dbReference type="EMBL" id="JAANBB010000033">
    <property type="protein sequence ID" value="KAF7554350.1"/>
    <property type="molecule type" value="Genomic_DNA"/>
</dbReference>
<evidence type="ECO:0000313" key="2">
    <source>
        <dbReference type="Proteomes" id="UP000722485"/>
    </source>
</evidence>
<proteinExistence type="predicted"/>
<dbReference type="Proteomes" id="UP000722485">
    <property type="component" value="Unassembled WGS sequence"/>
</dbReference>
<dbReference type="InterPro" id="IPR011990">
    <property type="entry name" value="TPR-like_helical_dom_sf"/>
</dbReference>
<dbReference type="AlphaFoldDB" id="A0A9P5HBR7"/>
<organism evidence="1 2">
    <name type="scientific">Cylindrodendrum hubeiense</name>
    <dbReference type="NCBI Taxonomy" id="595255"/>
    <lineage>
        <taxon>Eukaryota</taxon>
        <taxon>Fungi</taxon>
        <taxon>Dikarya</taxon>
        <taxon>Ascomycota</taxon>
        <taxon>Pezizomycotina</taxon>
        <taxon>Sordariomycetes</taxon>
        <taxon>Hypocreomycetidae</taxon>
        <taxon>Hypocreales</taxon>
        <taxon>Nectriaceae</taxon>
        <taxon>Cylindrodendrum</taxon>
    </lineage>
</organism>
<dbReference type="SUPFAM" id="SSF48452">
    <property type="entry name" value="TPR-like"/>
    <property type="match status" value="1"/>
</dbReference>
<protein>
    <submittedName>
        <fullName evidence="1">Uncharacterized protein</fullName>
    </submittedName>
</protein>